<proteinExistence type="predicted"/>
<dbReference type="Proteomes" id="UP000758168">
    <property type="component" value="Unassembled WGS sequence"/>
</dbReference>
<dbReference type="EMBL" id="JAGIOB010000001">
    <property type="protein sequence ID" value="MBP2416947.1"/>
    <property type="molecule type" value="Genomic_DNA"/>
</dbReference>
<reference evidence="2 3" key="1">
    <citation type="submission" date="2021-03" db="EMBL/GenBank/DDBJ databases">
        <title>Sequencing the genomes of 1000 actinobacteria strains.</title>
        <authorList>
            <person name="Klenk H.-P."/>
        </authorList>
    </citation>
    <scope>NUCLEOTIDE SEQUENCE [LARGE SCALE GENOMIC DNA]</scope>
    <source>
        <strain evidence="2 3">DSM 12936</strain>
    </source>
</reference>
<organism evidence="2 3">
    <name type="scientific">Microlunatus capsulatus</name>
    <dbReference type="NCBI Taxonomy" id="99117"/>
    <lineage>
        <taxon>Bacteria</taxon>
        <taxon>Bacillati</taxon>
        <taxon>Actinomycetota</taxon>
        <taxon>Actinomycetes</taxon>
        <taxon>Propionibacteriales</taxon>
        <taxon>Propionibacteriaceae</taxon>
        <taxon>Microlunatus</taxon>
    </lineage>
</organism>
<name>A0ABS4Z7C3_9ACTN</name>
<feature type="region of interest" description="Disordered" evidence="1">
    <location>
        <begin position="1"/>
        <end position="30"/>
    </location>
</feature>
<comment type="caution">
    <text evidence="2">The sequence shown here is derived from an EMBL/GenBank/DDBJ whole genome shotgun (WGS) entry which is preliminary data.</text>
</comment>
<gene>
    <name evidence="2" type="ORF">JOF54_001869</name>
</gene>
<evidence type="ECO:0000313" key="3">
    <source>
        <dbReference type="Proteomes" id="UP000758168"/>
    </source>
</evidence>
<protein>
    <submittedName>
        <fullName evidence="2">Uncharacterized protein</fullName>
    </submittedName>
</protein>
<sequence length="30" mass="3287">MPPAYADLADQDTDEQDDSPDTYGDLRKSG</sequence>
<evidence type="ECO:0000313" key="2">
    <source>
        <dbReference type="EMBL" id="MBP2416947.1"/>
    </source>
</evidence>
<feature type="compositionally biased region" description="Acidic residues" evidence="1">
    <location>
        <begin position="9"/>
        <end position="20"/>
    </location>
</feature>
<accession>A0ABS4Z7C3</accession>
<keyword evidence="3" id="KW-1185">Reference proteome</keyword>
<evidence type="ECO:0000256" key="1">
    <source>
        <dbReference type="SAM" id="MobiDB-lite"/>
    </source>
</evidence>